<accession>A0A0G1JC46</accession>
<gene>
    <name evidence="2" type="ORF">UW30_C0006G0009</name>
</gene>
<dbReference type="STRING" id="1618647.UW30_C0006G0009"/>
<protein>
    <submittedName>
        <fullName evidence="2">Uncharacterized protein</fullName>
    </submittedName>
</protein>
<comment type="caution">
    <text evidence="2">The sequence shown here is derived from an EMBL/GenBank/DDBJ whole genome shotgun (WGS) entry which is preliminary data.</text>
</comment>
<feature type="coiled-coil region" evidence="1">
    <location>
        <begin position="123"/>
        <end position="150"/>
    </location>
</feature>
<dbReference type="EMBL" id="LCHU01000006">
    <property type="protein sequence ID" value="KKT41582.1"/>
    <property type="molecule type" value="Genomic_DNA"/>
</dbReference>
<evidence type="ECO:0000313" key="3">
    <source>
        <dbReference type="Proteomes" id="UP000034736"/>
    </source>
</evidence>
<keyword evidence="1" id="KW-0175">Coiled coil</keyword>
<dbReference type="AlphaFoldDB" id="A0A0G1JC46"/>
<evidence type="ECO:0000313" key="2">
    <source>
        <dbReference type="EMBL" id="KKT41582.1"/>
    </source>
</evidence>
<organism evidence="2 3">
    <name type="scientific">Candidatus Giovannonibacteria bacterium GW2011_GWA2_44_13b</name>
    <dbReference type="NCBI Taxonomy" id="1618647"/>
    <lineage>
        <taxon>Bacteria</taxon>
        <taxon>Candidatus Giovannoniibacteriota</taxon>
    </lineage>
</organism>
<name>A0A0G1JC46_9BACT</name>
<proteinExistence type="predicted"/>
<dbReference type="Proteomes" id="UP000034736">
    <property type="component" value="Unassembled WGS sequence"/>
</dbReference>
<reference evidence="2 3" key="1">
    <citation type="journal article" date="2015" name="Nature">
        <title>rRNA introns, odd ribosomes, and small enigmatic genomes across a large radiation of phyla.</title>
        <authorList>
            <person name="Brown C.T."/>
            <person name="Hug L.A."/>
            <person name="Thomas B.C."/>
            <person name="Sharon I."/>
            <person name="Castelle C.J."/>
            <person name="Singh A."/>
            <person name="Wilkins M.J."/>
            <person name="Williams K.H."/>
            <person name="Banfield J.F."/>
        </authorList>
    </citation>
    <scope>NUCLEOTIDE SEQUENCE [LARGE SCALE GENOMIC DNA]</scope>
</reference>
<evidence type="ECO:0000256" key="1">
    <source>
        <dbReference type="SAM" id="Coils"/>
    </source>
</evidence>
<sequence>MQEQPSTDIKESPQESDLLILGEEKDLQNTDKATDNINEQILGAGAPLYFTSERKKKDLRINSNTKGWLKYWKLRLAGEVDILPDEVGNIVKDWINTKHQPIGNEQSILSIYINRRLEVLNFQIQKQEAMAKLKSELQRIDNRKDSAEKFPYRKVFYDEAFGKMFTYDNGTEKEITWGDIVADGEWEIKYRPDDSVPDNIWRKMRKLSAVKEARRSVENIFNDELSAVEHVPQATTSWTVDYLEKKLKSFTGISGPIAEKMAQGFLIRIGYANSMTGLKVEHSNALEDTVLKYDFKVVFSERTRGVAVEGEEMPREEYVKAKRKLGIQFTTKSSVGKKIGQINEAKEKISDERLNRFIKKPVDDIILVSLPFGTYKQYFEKWISEGKPSGGPEQYFTKEEKIALLKKITENALNLSDKEMGELVQ</sequence>